<evidence type="ECO:0000313" key="2">
    <source>
        <dbReference type="EMBL" id="KIK28640.1"/>
    </source>
</evidence>
<evidence type="ECO:0000256" key="1">
    <source>
        <dbReference type="SAM" id="MobiDB-lite"/>
    </source>
</evidence>
<organism evidence="2 3">
    <name type="scientific">Pisolithus microcarpus 441</name>
    <dbReference type="NCBI Taxonomy" id="765257"/>
    <lineage>
        <taxon>Eukaryota</taxon>
        <taxon>Fungi</taxon>
        <taxon>Dikarya</taxon>
        <taxon>Basidiomycota</taxon>
        <taxon>Agaricomycotina</taxon>
        <taxon>Agaricomycetes</taxon>
        <taxon>Agaricomycetidae</taxon>
        <taxon>Boletales</taxon>
        <taxon>Sclerodermatineae</taxon>
        <taxon>Pisolithaceae</taxon>
        <taxon>Pisolithus</taxon>
    </lineage>
</organism>
<gene>
    <name evidence="2" type="ORF">PISMIDRAFT_673720</name>
</gene>
<dbReference type="AlphaFoldDB" id="A0A0C9YUG7"/>
<dbReference type="STRING" id="765257.A0A0C9YUG7"/>
<dbReference type="EMBL" id="KN833692">
    <property type="protein sequence ID" value="KIK28640.1"/>
    <property type="molecule type" value="Genomic_DNA"/>
</dbReference>
<feature type="region of interest" description="Disordered" evidence="1">
    <location>
        <begin position="16"/>
        <end position="55"/>
    </location>
</feature>
<name>A0A0C9YUG7_9AGAM</name>
<proteinExistence type="predicted"/>
<reference evidence="3" key="2">
    <citation type="submission" date="2015-01" db="EMBL/GenBank/DDBJ databases">
        <title>Evolutionary Origins and Diversification of the Mycorrhizal Mutualists.</title>
        <authorList>
            <consortium name="DOE Joint Genome Institute"/>
            <consortium name="Mycorrhizal Genomics Consortium"/>
            <person name="Kohler A."/>
            <person name="Kuo A."/>
            <person name="Nagy L.G."/>
            <person name="Floudas D."/>
            <person name="Copeland A."/>
            <person name="Barry K.W."/>
            <person name="Cichocki N."/>
            <person name="Veneault-Fourrey C."/>
            <person name="LaButti K."/>
            <person name="Lindquist E.A."/>
            <person name="Lipzen A."/>
            <person name="Lundell T."/>
            <person name="Morin E."/>
            <person name="Murat C."/>
            <person name="Riley R."/>
            <person name="Ohm R."/>
            <person name="Sun H."/>
            <person name="Tunlid A."/>
            <person name="Henrissat B."/>
            <person name="Grigoriev I.V."/>
            <person name="Hibbett D.S."/>
            <person name="Martin F."/>
        </authorList>
    </citation>
    <scope>NUCLEOTIDE SEQUENCE [LARGE SCALE GENOMIC DNA]</scope>
    <source>
        <strain evidence="3">441</strain>
    </source>
</reference>
<keyword evidence="3" id="KW-1185">Reference proteome</keyword>
<reference evidence="2 3" key="1">
    <citation type="submission" date="2014-04" db="EMBL/GenBank/DDBJ databases">
        <authorList>
            <consortium name="DOE Joint Genome Institute"/>
            <person name="Kuo A."/>
            <person name="Kohler A."/>
            <person name="Costa M.D."/>
            <person name="Nagy L.G."/>
            <person name="Floudas D."/>
            <person name="Copeland A."/>
            <person name="Barry K.W."/>
            <person name="Cichocki N."/>
            <person name="Veneault-Fourrey C."/>
            <person name="LaButti K."/>
            <person name="Lindquist E.A."/>
            <person name="Lipzen A."/>
            <person name="Lundell T."/>
            <person name="Morin E."/>
            <person name="Murat C."/>
            <person name="Sun H."/>
            <person name="Tunlid A."/>
            <person name="Henrissat B."/>
            <person name="Grigoriev I.V."/>
            <person name="Hibbett D.S."/>
            <person name="Martin F."/>
            <person name="Nordberg H.P."/>
            <person name="Cantor M.N."/>
            <person name="Hua S.X."/>
        </authorList>
    </citation>
    <scope>NUCLEOTIDE SEQUENCE [LARGE SCALE GENOMIC DNA]</scope>
    <source>
        <strain evidence="2 3">441</strain>
    </source>
</reference>
<sequence length="392" mass="42805">MLQPAGSLIPLICISPASPEKSQPAPCTPFPDGEEEADNDGFRAKHLSPPPNISPRYPSPLLQSACLVPEGLGREQLDVLLKVSRERKAILGGQKAPDLRKELAIKNRKNKQLERRALFLSKVAEPSSPTATTIPKTPPGSPAVLHCSLPSPGLESPRAVFASVSRNTCGELPDNDKSHQGWVEQIDFRIPIGKQCSAGRAGCTEVKTSVRPRKFAPSLDEITARMGSTTVKRSSKDTVNFSNRRRDSQLPGVTAEFSPKLNVGRLHMPLRELSPGALFADDLERCIVQSPPSALLTPALQVTTTFVPRTVRATPLPLSESNLHAFSRSYIARDVIRMLKRRSLSPPPPGGCDQSKEMKYRVLQRRRSAPAELHDCGRTGFQHDMLSTPGSF</sequence>
<dbReference type="OrthoDB" id="3250108at2759"/>
<protein>
    <submittedName>
        <fullName evidence="2">Uncharacterized protein</fullName>
    </submittedName>
</protein>
<accession>A0A0C9YUG7</accession>
<dbReference type="HOGENOM" id="CLU_056207_0_0_1"/>
<evidence type="ECO:0000313" key="3">
    <source>
        <dbReference type="Proteomes" id="UP000054018"/>
    </source>
</evidence>
<dbReference type="Proteomes" id="UP000054018">
    <property type="component" value="Unassembled WGS sequence"/>
</dbReference>